<name>A0ABP7T107_9PSEU</name>
<evidence type="ECO:0000313" key="2">
    <source>
        <dbReference type="EMBL" id="GAA4019490.1"/>
    </source>
</evidence>
<protein>
    <recommendedName>
        <fullName evidence="1">EF-hand domain-containing protein</fullName>
    </recommendedName>
</protein>
<dbReference type="RefSeq" id="WP_344878939.1">
    <property type="nucleotide sequence ID" value="NZ_BAABAL010000018.1"/>
</dbReference>
<dbReference type="EMBL" id="BAABAL010000018">
    <property type="protein sequence ID" value="GAA4019490.1"/>
    <property type="molecule type" value="Genomic_DNA"/>
</dbReference>
<dbReference type="PANTHER" id="PTHR36151">
    <property type="entry name" value="BLR2777 PROTEIN"/>
    <property type="match status" value="1"/>
</dbReference>
<evidence type="ECO:0000259" key="1">
    <source>
        <dbReference type="PROSITE" id="PS50222"/>
    </source>
</evidence>
<sequence>MTSLPGPGSLAWKYSGLWRFGIVLGRALVLETAHPVIGAGVAEFSTYRTRPWRRAEQTMLSIQRMIYSDTRGREKETARLDRMHKHIKGEGYSALDPAAKAWVYLTLFEGIVTMCRAGGDPLSPEDEERLYDEWIAGGVFFGLGPQDMPATIADFWVYFERTTTEVLERTQGLKDLIEALDKGFPAPRALEFLPAPVWHLISVTMARTYADITATLLSPELQERLGMRPSAIGSALTSVVCRGAALLESVLPLSLRYMPVASVAQTSEHQVRLSPQSPGLGGSEIFSRVLDQNDDGVLSWADLAASARVIAWRLDLDEKEETALYDTFHAWWQELREMADADGSGTVSREEYSAAVFEGSALRAAMDAVAAGVDKDDDGYVELAEYAHLLGGAPEPEVVASFRQLDTDSDGRLTVAEFAVGLGEFFLGRKGSLVDRHLLGTR</sequence>
<accession>A0ABP7T107</accession>
<dbReference type="InterPro" id="IPR002048">
    <property type="entry name" value="EF_hand_dom"/>
</dbReference>
<dbReference type="Proteomes" id="UP001501747">
    <property type="component" value="Unassembled WGS sequence"/>
</dbReference>
<reference evidence="3" key="1">
    <citation type="journal article" date="2019" name="Int. J. Syst. Evol. Microbiol.">
        <title>The Global Catalogue of Microorganisms (GCM) 10K type strain sequencing project: providing services to taxonomists for standard genome sequencing and annotation.</title>
        <authorList>
            <consortium name="The Broad Institute Genomics Platform"/>
            <consortium name="The Broad Institute Genome Sequencing Center for Infectious Disease"/>
            <person name="Wu L."/>
            <person name="Ma J."/>
        </authorList>
    </citation>
    <scope>NUCLEOTIDE SEQUENCE [LARGE SCALE GENOMIC DNA]</scope>
    <source>
        <strain evidence="3">JCM 17342</strain>
    </source>
</reference>
<dbReference type="SUPFAM" id="SSF47473">
    <property type="entry name" value="EF-hand"/>
    <property type="match status" value="1"/>
</dbReference>
<dbReference type="InterPro" id="IPR011992">
    <property type="entry name" value="EF-hand-dom_pair"/>
</dbReference>
<comment type="caution">
    <text evidence="2">The sequence shown here is derived from an EMBL/GenBank/DDBJ whole genome shotgun (WGS) entry which is preliminary data.</text>
</comment>
<dbReference type="PROSITE" id="PS00018">
    <property type="entry name" value="EF_HAND_1"/>
    <property type="match status" value="3"/>
</dbReference>
<dbReference type="SMART" id="SM00054">
    <property type="entry name" value="EFh"/>
    <property type="match status" value="3"/>
</dbReference>
<evidence type="ECO:0000313" key="3">
    <source>
        <dbReference type="Proteomes" id="UP001501747"/>
    </source>
</evidence>
<dbReference type="PROSITE" id="PS50222">
    <property type="entry name" value="EF_HAND_2"/>
    <property type="match status" value="1"/>
</dbReference>
<gene>
    <name evidence="2" type="ORF">GCM10022247_48980</name>
</gene>
<feature type="domain" description="EF-hand" evidence="1">
    <location>
        <begin position="393"/>
        <end position="428"/>
    </location>
</feature>
<proteinExistence type="predicted"/>
<dbReference type="InterPro" id="IPR018713">
    <property type="entry name" value="MPAB/Lcp_cat_dom"/>
</dbReference>
<dbReference type="PANTHER" id="PTHR36151:SF3">
    <property type="entry name" value="ER-BOUND OXYGENASE MPAB_MPAB'_RUBBER OXYGENASE CATALYTIC DOMAIN-CONTAINING PROTEIN"/>
    <property type="match status" value="1"/>
</dbReference>
<dbReference type="Gene3D" id="1.10.238.10">
    <property type="entry name" value="EF-hand"/>
    <property type="match status" value="1"/>
</dbReference>
<dbReference type="Pfam" id="PF09995">
    <property type="entry name" value="MPAB_Lcp_cat"/>
    <property type="match status" value="1"/>
</dbReference>
<dbReference type="InterPro" id="IPR018247">
    <property type="entry name" value="EF_Hand_1_Ca_BS"/>
</dbReference>
<dbReference type="Pfam" id="PF13202">
    <property type="entry name" value="EF-hand_5"/>
    <property type="match status" value="2"/>
</dbReference>
<organism evidence="2 3">
    <name type="scientific">Allokutzneria multivorans</name>
    <dbReference type="NCBI Taxonomy" id="1142134"/>
    <lineage>
        <taxon>Bacteria</taxon>
        <taxon>Bacillati</taxon>
        <taxon>Actinomycetota</taxon>
        <taxon>Actinomycetes</taxon>
        <taxon>Pseudonocardiales</taxon>
        <taxon>Pseudonocardiaceae</taxon>
        <taxon>Allokutzneria</taxon>
    </lineage>
</organism>
<keyword evidence="3" id="KW-1185">Reference proteome</keyword>